<evidence type="ECO:0000256" key="1">
    <source>
        <dbReference type="ARBA" id="ARBA00004917"/>
    </source>
</evidence>
<dbReference type="STRING" id="62101.AB835_04470"/>
<sequence>MAGLLPKPITEFHKIPGARIAIIAAMWHPECVDAMVKRTMTELLATGVEAADISTHYLPGSLELPYAARCLFEKDPSLDAVIAFGVVLKGDTTHDDHVMQHVVNGFGRVSDRFHKPIINEVIGVNSLEDARKRSNDSIANKGVEAVFALTELLHWKSTL</sequence>
<dbReference type="Proteomes" id="UP000242502">
    <property type="component" value="Unassembled WGS sequence"/>
</dbReference>
<comment type="caution">
    <text evidence="8">The sequence shown here is derived from an EMBL/GenBank/DDBJ whole genome shotgun (WGS) entry which is preliminary data.</text>
</comment>
<dbReference type="InterPro" id="IPR034964">
    <property type="entry name" value="LS"/>
</dbReference>
<feature type="binding site" evidence="7">
    <location>
        <position position="27"/>
    </location>
    <ligand>
        <name>5-amino-6-(D-ribitylamino)uracil</name>
        <dbReference type="ChEBI" id="CHEBI:15934"/>
    </ligand>
</feature>
<gene>
    <name evidence="7" type="primary">ribH</name>
    <name evidence="8" type="ORF">AB835_04470</name>
</gene>
<evidence type="ECO:0000256" key="4">
    <source>
        <dbReference type="ARBA" id="ARBA00022619"/>
    </source>
</evidence>
<evidence type="ECO:0000256" key="2">
    <source>
        <dbReference type="ARBA" id="ARBA00007424"/>
    </source>
</evidence>
<dbReference type="Gene3D" id="3.40.50.960">
    <property type="entry name" value="Lumazine/riboflavin synthase"/>
    <property type="match status" value="1"/>
</dbReference>
<reference evidence="8 9" key="1">
    <citation type="journal article" date="2016" name="Appl. Environ. Microbiol.">
        <title>Lack of Overt Genome Reduction in the Bryostatin-Producing Bryozoan Symbiont "Candidatus Endobugula sertula".</title>
        <authorList>
            <person name="Miller I.J."/>
            <person name="Vanee N."/>
            <person name="Fong S.S."/>
            <person name="Lim-Fong G.E."/>
            <person name="Kwan J.C."/>
        </authorList>
    </citation>
    <scope>NUCLEOTIDE SEQUENCE [LARGE SCALE GENOMIC DNA]</scope>
    <source>
        <strain evidence="8">AB1-4</strain>
    </source>
</reference>
<dbReference type="GO" id="GO:0005829">
    <property type="term" value="C:cytosol"/>
    <property type="evidence" value="ECO:0007669"/>
    <property type="project" value="TreeGrafter"/>
</dbReference>
<proteinExistence type="inferred from homology"/>
<dbReference type="Pfam" id="PF00885">
    <property type="entry name" value="DMRL_synthase"/>
    <property type="match status" value="1"/>
</dbReference>
<dbReference type="UniPathway" id="UPA00275">
    <property type="reaction ID" value="UER00404"/>
</dbReference>
<dbReference type="SUPFAM" id="SSF52121">
    <property type="entry name" value="Lumazine synthase"/>
    <property type="match status" value="1"/>
</dbReference>
<feature type="active site" description="Proton donor" evidence="7">
    <location>
        <position position="94"/>
    </location>
</feature>
<evidence type="ECO:0000313" key="9">
    <source>
        <dbReference type="Proteomes" id="UP000242502"/>
    </source>
</evidence>
<evidence type="ECO:0000256" key="6">
    <source>
        <dbReference type="ARBA" id="ARBA00048785"/>
    </source>
</evidence>
<dbReference type="HAMAP" id="MF_00178">
    <property type="entry name" value="Lumazine_synth"/>
    <property type="match status" value="1"/>
</dbReference>
<dbReference type="InterPro" id="IPR036467">
    <property type="entry name" value="LS/RS_sf"/>
</dbReference>
<comment type="catalytic activity">
    <reaction evidence="6 7">
        <text>(2S)-2-hydroxy-3-oxobutyl phosphate + 5-amino-6-(D-ribitylamino)uracil = 6,7-dimethyl-8-(1-D-ribityl)lumazine + phosphate + 2 H2O + H(+)</text>
        <dbReference type="Rhea" id="RHEA:26152"/>
        <dbReference type="ChEBI" id="CHEBI:15377"/>
        <dbReference type="ChEBI" id="CHEBI:15378"/>
        <dbReference type="ChEBI" id="CHEBI:15934"/>
        <dbReference type="ChEBI" id="CHEBI:43474"/>
        <dbReference type="ChEBI" id="CHEBI:58201"/>
        <dbReference type="ChEBI" id="CHEBI:58830"/>
        <dbReference type="EC" id="2.5.1.78"/>
    </reaction>
</comment>
<comment type="function">
    <text evidence="7">Catalyzes the formation of 6,7-dimethyl-8-ribityllumazine by condensation of 5-amino-6-(D-ribitylamino)uracil with 3,4-dihydroxy-2-butanone 4-phosphate. This is the penultimate step in the biosynthesis of riboflavin.</text>
</comment>
<comment type="pathway">
    <text evidence="1 7">Cofactor biosynthesis; riboflavin biosynthesis; riboflavin from 2-hydroxy-3-oxobutyl phosphate and 5-amino-6-(D-ribitylamino)uracil: step 1/2.</text>
</comment>
<name>A0A1D2QRT8_9GAMM</name>
<dbReference type="GO" id="GO:0009349">
    <property type="term" value="C:riboflavin synthase complex"/>
    <property type="evidence" value="ECO:0007669"/>
    <property type="project" value="UniProtKB-UniRule"/>
</dbReference>
<dbReference type="PANTHER" id="PTHR21058">
    <property type="entry name" value="6,7-DIMETHYL-8-RIBITYLLUMAZINE SYNTHASE DMRL SYNTHASE LUMAZINE SYNTHASE"/>
    <property type="match status" value="1"/>
</dbReference>
<feature type="binding site" evidence="7">
    <location>
        <begin position="91"/>
        <end position="92"/>
    </location>
    <ligand>
        <name>(2S)-2-hydroxy-3-oxobutyl phosphate</name>
        <dbReference type="ChEBI" id="CHEBI:58830"/>
    </ligand>
</feature>
<accession>A0A1D2QRT8</accession>
<dbReference type="GO" id="GO:0009231">
    <property type="term" value="P:riboflavin biosynthetic process"/>
    <property type="evidence" value="ECO:0007669"/>
    <property type="project" value="UniProtKB-UniRule"/>
</dbReference>
<feature type="binding site" evidence="7">
    <location>
        <position position="119"/>
    </location>
    <ligand>
        <name>5-amino-6-(D-ribitylamino)uracil</name>
        <dbReference type="ChEBI" id="CHEBI:15934"/>
    </ligand>
</feature>
<dbReference type="InterPro" id="IPR002180">
    <property type="entry name" value="LS/RS"/>
</dbReference>
<feature type="binding site" evidence="7">
    <location>
        <position position="133"/>
    </location>
    <ligand>
        <name>(2S)-2-hydroxy-3-oxobutyl phosphate</name>
        <dbReference type="ChEBI" id="CHEBI:58830"/>
    </ligand>
</feature>
<evidence type="ECO:0000256" key="7">
    <source>
        <dbReference type="HAMAP-Rule" id="MF_00178"/>
    </source>
</evidence>
<comment type="similarity">
    <text evidence="2 7">Belongs to the DMRL synthase family.</text>
</comment>
<dbReference type="GO" id="GO:0000906">
    <property type="term" value="F:6,7-dimethyl-8-ribityllumazine synthase activity"/>
    <property type="evidence" value="ECO:0007669"/>
    <property type="project" value="UniProtKB-UniRule"/>
</dbReference>
<comment type="subunit">
    <text evidence="7">Forms an icosahedral capsid composed of 60 subunits, arranged as a dodecamer of pentamers.</text>
</comment>
<dbReference type="EC" id="2.5.1.78" evidence="3 7"/>
<keyword evidence="4 7" id="KW-0686">Riboflavin biosynthesis</keyword>
<dbReference type="AlphaFoldDB" id="A0A1D2QRT8"/>
<evidence type="ECO:0000256" key="3">
    <source>
        <dbReference type="ARBA" id="ARBA00012664"/>
    </source>
</evidence>
<feature type="binding site" evidence="7">
    <location>
        <begin position="61"/>
        <end position="63"/>
    </location>
    <ligand>
        <name>5-amino-6-(D-ribitylamino)uracil</name>
        <dbReference type="ChEBI" id="CHEBI:15934"/>
    </ligand>
</feature>
<feature type="binding site" evidence="7">
    <location>
        <begin position="86"/>
        <end position="88"/>
    </location>
    <ligand>
        <name>5-amino-6-(D-ribitylamino)uracil</name>
        <dbReference type="ChEBI" id="CHEBI:15934"/>
    </ligand>
</feature>
<dbReference type="EMBL" id="MDLC01000011">
    <property type="protein sequence ID" value="ODS24287.1"/>
    <property type="molecule type" value="Genomic_DNA"/>
</dbReference>
<evidence type="ECO:0000313" key="8">
    <source>
        <dbReference type="EMBL" id="ODS24287.1"/>
    </source>
</evidence>
<evidence type="ECO:0000256" key="5">
    <source>
        <dbReference type="ARBA" id="ARBA00022679"/>
    </source>
</evidence>
<keyword evidence="5 7" id="KW-0808">Transferase</keyword>
<protein>
    <recommendedName>
        <fullName evidence="3 7">6,7-dimethyl-8-ribityllumazine synthase</fullName>
        <shortName evidence="7">DMRL synthase</shortName>
        <shortName evidence="7">LS</shortName>
        <shortName evidence="7">Lumazine synthase</shortName>
        <ecNumber evidence="3 7">2.5.1.78</ecNumber>
    </recommendedName>
</protein>
<dbReference type="NCBIfam" id="TIGR00114">
    <property type="entry name" value="lumazine-synth"/>
    <property type="match status" value="1"/>
</dbReference>
<dbReference type="PANTHER" id="PTHR21058:SF0">
    <property type="entry name" value="6,7-DIMETHYL-8-RIBITYLLUMAZINE SYNTHASE"/>
    <property type="match status" value="1"/>
</dbReference>
<organism evidence="8 9">
    <name type="scientific">Candidatus Endobugula sertula</name>
    <name type="common">Bugula neritina bacterial symbiont</name>
    <dbReference type="NCBI Taxonomy" id="62101"/>
    <lineage>
        <taxon>Bacteria</taxon>
        <taxon>Pseudomonadati</taxon>
        <taxon>Pseudomonadota</taxon>
        <taxon>Gammaproteobacteria</taxon>
        <taxon>Cellvibrionales</taxon>
        <taxon>Cellvibrionaceae</taxon>
        <taxon>Candidatus Endobugula</taxon>
    </lineage>
</organism>